<keyword evidence="7" id="KW-1185">Reference proteome</keyword>
<keyword evidence="2 5" id="KW-0479">Metal-binding</keyword>
<dbReference type="GO" id="GO:0006020">
    <property type="term" value="P:inositol metabolic process"/>
    <property type="evidence" value="ECO:0007669"/>
    <property type="project" value="TreeGrafter"/>
</dbReference>
<accession>A0A521ESF4</accession>
<comment type="similarity">
    <text evidence="1">Belongs to the inositol monophosphatase superfamily.</text>
</comment>
<feature type="binding site" evidence="5">
    <location>
        <position position="73"/>
    </location>
    <ligand>
        <name>Mg(2+)</name>
        <dbReference type="ChEBI" id="CHEBI:18420"/>
        <label>1</label>
        <note>catalytic</note>
    </ligand>
</feature>
<dbReference type="PANTHER" id="PTHR20854:SF4">
    <property type="entry name" value="INOSITOL-1-MONOPHOSPHATASE-RELATED"/>
    <property type="match status" value="1"/>
</dbReference>
<dbReference type="PRINTS" id="PR00377">
    <property type="entry name" value="IMPHPHTASES"/>
</dbReference>
<keyword evidence="3" id="KW-0378">Hydrolase</keyword>
<dbReference type="InterPro" id="IPR000760">
    <property type="entry name" value="Inositol_monophosphatase-like"/>
</dbReference>
<feature type="binding site" evidence="5">
    <location>
        <position position="225"/>
    </location>
    <ligand>
        <name>Mg(2+)</name>
        <dbReference type="ChEBI" id="CHEBI:18420"/>
        <label>1</label>
        <note>catalytic</note>
    </ligand>
</feature>
<evidence type="ECO:0000313" key="7">
    <source>
        <dbReference type="Proteomes" id="UP000316030"/>
    </source>
</evidence>
<keyword evidence="4 5" id="KW-0460">Magnesium</keyword>
<feature type="binding site" evidence="5">
    <location>
        <position position="98"/>
    </location>
    <ligand>
        <name>Mg(2+)</name>
        <dbReference type="ChEBI" id="CHEBI:18420"/>
        <label>1</label>
        <note>catalytic</note>
    </ligand>
</feature>
<proteinExistence type="inferred from homology"/>
<evidence type="ECO:0000256" key="2">
    <source>
        <dbReference type="ARBA" id="ARBA00022723"/>
    </source>
</evidence>
<evidence type="ECO:0000313" key="6">
    <source>
        <dbReference type="EMBL" id="SMO86812.1"/>
    </source>
</evidence>
<dbReference type="RefSeq" id="WP_142494001.1">
    <property type="nucleotide sequence ID" value="NZ_FXTO01000019.1"/>
</dbReference>
<dbReference type="Gene3D" id="3.30.540.10">
    <property type="entry name" value="Fructose-1,6-Bisphosphatase, subunit A, domain 1"/>
    <property type="match status" value="1"/>
</dbReference>
<dbReference type="Gene3D" id="3.40.190.80">
    <property type="match status" value="1"/>
</dbReference>
<dbReference type="PANTHER" id="PTHR20854">
    <property type="entry name" value="INOSITOL MONOPHOSPHATASE"/>
    <property type="match status" value="1"/>
</dbReference>
<gene>
    <name evidence="6" type="ORF">SAMN06265173_1194</name>
</gene>
<comment type="cofactor">
    <cofactor evidence="5">
        <name>Mg(2+)</name>
        <dbReference type="ChEBI" id="CHEBI:18420"/>
    </cofactor>
</comment>
<feature type="binding site" evidence="5">
    <location>
        <position position="99"/>
    </location>
    <ligand>
        <name>Mg(2+)</name>
        <dbReference type="ChEBI" id="CHEBI:18420"/>
        <label>1</label>
        <note>catalytic</note>
    </ligand>
</feature>
<evidence type="ECO:0000256" key="1">
    <source>
        <dbReference type="ARBA" id="ARBA00009759"/>
    </source>
</evidence>
<dbReference type="AlphaFoldDB" id="A0A521ESF4"/>
<evidence type="ECO:0000256" key="3">
    <source>
        <dbReference type="ARBA" id="ARBA00022801"/>
    </source>
</evidence>
<dbReference type="PROSITE" id="PS00629">
    <property type="entry name" value="IMP_1"/>
    <property type="match status" value="1"/>
</dbReference>
<dbReference type="SUPFAM" id="SSF56655">
    <property type="entry name" value="Carbohydrate phosphatase"/>
    <property type="match status" value="1"/>
</dbReference>
<dbReference type="OrthoDB" id="9785695at2"/>
<organism evidence="6 7">
    <name type="scientific">Thalassovita litoralis</name>
    <dbReference type="NCBI Taxonomy" id="1010611"/>
    <lineage>
        <taxon>Bacteria</taxon>
        <taxon>Pseudomonadati</taxon>
        <taxon>Pseudomonadota</taxon>
        <taxon>Alphaproteobacteria</taxon>
        <taxon>Rhodobacterales</taxon>
        <taxon>Roseobacteraceae</taxon>
        <taxon>Thalassovita</taxon>
    </lineage>
</organism>
<protein>
    <submittedName>
        <fullName evidence="6">Fructose-1,6-bisphosphatase</fullName>
    </submittedName>
</protein>
<dbReference type="Proteomes" id="UP000316030">
    <property type="component" value="Unassembled WGS sequence"/>
</dbReference>
<reference evidence="6 7" key="1">
    <citation type="submission" date="2017-05" db="EMBL/GenBank/DDBJ databases">
        <authorList>
            <person name="Varghese N."/>
            <person name="Submissions S."/>
        </authorList>
    </citation>
    <scope>NUCLEOTIDE SEQUENCE [LARGE SCALE GENOMIC DNA]</scope>
    <source>
        <strain evidence="6 7">DSM 29506</strain>
    </source>
</reference>
<dbReference type="Pfam" id="PF00459">
    <property type="entry name" value="Inositol_P"/>
    <property type="match status" value="1"/>
</dbReference>
<dbReference type="GO" id="GO:0008934">
    <property type="term" value="F:inositol monophosphate 1-phosphatase activity"/>
    <property type="evidence" value="ECO:0007669"/>
    <property type="project" value="TreeGrafter"/>
</dbReference>
<name>A0A521ESF4_9RHOB</name>
<dbReference type="GO" id="GO:0007165">
    <property type="term" value="P:signal transduction"/>
    <property type="evidence" value="ECO:0007669"/>
    <property type="project" value="TreeGrafter"/>
</dbReference>
<dbReference type="GO" id="GO:0046872">
    <property type="term" value="F:metal ion binding"/>
    <property type="evidence" value="ECO:0007669"/>
    <property type="project" value="UniProtKB-KW"/>
</dbReference>
<evidence type="ECO:0000256" key="5">
    <source>
        <dbReference type="PIRSR" id="PIRSR600760-2"/>
    </source>
</evidence>
<evidence type="ECO:0000256" key="4">
    <source>
        <dbReference type="ARBA" id="ARBA00022842"/>
    </source>
</evidence>
<feature type="binding site" evidence="5">
    <location>
        <position position="96"/>
    </location>
    <ligand>
        <name>Mg(2+)</name>
        <dbReference type="ChEBI" id="CHEBI:18420"/>
        <label>1</label>
        <note>catalytic</note>
    </ligand>
</feature>
<dbReference type="EMBL" id="FXTO01000019">
    <property type="protein sequence ID" value="SMO86812.1"/>
    <property type="molecule type" value="Genomic_DNA"/>
</dbReference>
<sequence>MTLFNPSHVDQLCDLLCRVGEEELLPRFRAQIPNPVHEKTSSFDVFSEADQAAEDRTTEALLTMFPDALIVGEERTGNDPGIIKKMADAPIAFLIDPIDGTKNFTSGLPLFGMMIAGLSYGEITLAAIHDPITGGTATALRGAGSWLRQSGLSDQRLRVSPPCAPSQMNIVAGTNFLPPTLRPTVQRNLSKFGMNFWLRCAAHEYRLAASGNCELLVYNKLMPWDHAAGWLLHQEAGGYSAHFDGSAYKPFHTTGGLICAPDPDSWQAARNCLFSPES</sequence>
<dbReference type="InterPro" id="IPR020583">
    <property type="entry name" value="Inositol_monoP_metal-BS"/>
</dbReference>